<protein>
    <recommendedName>
        <fullName evidence="10">Transmembrane protein 208</fullName>
    </recommendedName>
</protein>
<proteinExistence type="inferred from homology"/>
<dbReference type="GO" id="GO:0005773">
    <property type="term" value="C:vacuole"/>
    <property type="evidence" value="ECO:0007669"/>
    <property type="project" value="GOC"/>
</dbReference>
<organism evidence="8 9">
    <name type="scientific">Powellomyces hirtus</name>
    <dbReference type="NCBI Taxonomy" id="109895"/>
    <lineage>
        <taxon>Eukaryota</taxon>
        <taxon>Fungi</taxon>
        <taxon>Fungi incertae sedis</taxon>
        <taxon>Chytridiomycota</taxon>
        <taxon>Chytridiomycota incertae sedis</taxon>
        <taxon>Chytridiomycetes</taxon>
        <taxon>Spizellomycetales</taxon>
        <taxon>Powellomycetaceae</taxon>
        <taxon>Powellomyces</taxon>
    </lineage>
</organism>
<dbReference type="PANTHER" id="PTHR13505:SF7">
    <property type="entry name" value="TRANSMEMBRANE PROTEIN 208"/>
    <property type="match status" value="1"/>
</dbReference>
<dbReference type="STRING" id="109895.A0A507EFU6"/>
<dbReference type="PANTHER" id="PTHR13505">
    <property type="entry name" value="TRANSMEMBRANE PROTEIN 208"/>
    <property type="match status" value="1"/>
</dbReference>
<sequence length="298" mass="33584">MSENTKEHELALRTLRADPKLQMRLKLYLNDLLNFNKDSDAQVRLESDPAASYYLGSAYFSTEQIQYLLKFPSARSGITFQQCLEGKMTEKVIASGQGRSRDYHVCTSHDLAPCVQSVFNIQKGFQEEKAFREALKAKGSAKKIYEKNTQALGNLRKYHAGIMAVYAAWRIIYHWNSFTLSQMIGCGVVNGIFVWLYRSLSASATATIANGTVEDAGFDLSGEGLVAYMFDVIYIGWFVLITTAFISSKFWWTYIVVPIFAAYTLYKKVAPMLGRGPAMEAPMPGKKQQKQKVKYSRG</sequence>
<evidence type="ECO:0000256" key="1">
    <source>
        <dbReference type="ARBA" id="ARBA00004477"/>
    </source>
</evidence>
<comment type="caution">
    <text evidence="8">The sequence shown here is derived from an EMBL/GenBank/DDBJ whole genome shotgun (WGS) entry which is preliminary data.</text>
</comment>
<dbReference type="Proteomes" id="UP000318582">
    <property type="component" value="Unassembled WGS sequence"/>
</dbReference>
<evidence type="ECO:0000256" key="7">
    <source>
        <dbReference type="SAM" id="Phobius"/>
    </source>
</evidence>
<dbReference type="GO" id="GO:0005789">
    <property type="term" value="C:endoplasmic reticulum membrane"/>
    <property type="evidence" value="ECO:0007669"/>
    <property type="project" value="UniProtKB-SubCell"/>
</dbReference>
<dbReference type="InterPro" id="IPR008506">
    <property type="entry name" value="SND2/TMEM208"/>
</dbReference>
<keyword evidence="5 7" id="KW-1133">Transmembrane helix</keyword>
<comment type="subcellular location">
    <subcellularLocation>
        <location evidence="1">Endoplasmic reticulum membrane</location>
        <topology evidence="1">Multi-pass membrane protein</topology>
    </subcellularLocation>
</comment>
<evidence type="ECO:0008006" key="10">
    <source>
        <dbReference type="Google" id="ProtNLM"/>
    </source>
</evidence>
<gene>
    <name evidence="8" type="ORF">PhCBS80983_g00535</name>
</gene>
<comment type="similarity">
    <text evidence="2">Belongs to the TMEM208 family.</text>
</comment>
<keyword evidence="4" id="KW-0256">Endoplasmic reticulum</keyword>
<reference evidence="8 9" key="1">
    <citation type="journal article" date="2019" name="Sci. Rep.">
        <title>Comparative genomics of chytrid fungi reveal insights into the obligate biotrophic and pathogenic lifestyle of Synchytrium endobioticum.</title>
        <authorList>
            <person name="van de Vossenberg B.T.L.H."/>
            <person name="Warris S."/>
            <person name="Nguyen H.D.T."/>
            <person name="van Gent-Pelzer M.P.E."/>
            <person name="Joly D.L."/>
            <person name="van de Geest H.C."/>
            <person name="Bonants P.J.M."/>
            <person name="Smith D.S."/>
            <person name="Levesque C.A."/>
            <person name="van der Lee T.A.J."/>
        </authorList>
    </citation>
    <scope>NUCLEOTIDE SEQUENCE [LARGE SCALE GENOMIC DNA]</scope>
    <source>
        <strain evidence="8 9">CBS 809.83</strain>
    </source>
</reference>
<keyword evidence="3 7" id="KW-0812">Transmembrane</keyword>
<evidence type="ECO:0000256" key="3">
    <source>
        <dbReference type="ARBA" id="ARBA00022692"/>
    </source>
</evidence>
<evidence type="ECO:0000256" key="6">
    <source>
        <dbReference type="ARBA" id="ARBA00023136"/>
    </source>
</evidence>
<feature type="transmembrane region" description="Helical" evidence="7">
    <location>
        <begin position="225"/>
        <end position="244"/>
    </location>
</feature>
<dbReference type="Pfam" id="PF05620">
    <property type="entry name" value="TMEM208_SND2"/>
    <property type="match status" value="1"/>
</dbReference>
<evidence type="ECO:0000256" key="5">
    <source>
        <dbReference type="ARBA" id="ARBA00022989"/>
    </source>
</evidence>
<dbReference type="EMBL" id="QEAQ01000003">
    <property type="protein sequence ID" value="TPX62295.1"/>
    <property type="molecule type" value="Genomic_DNA"/>
</dbReference>
<evidence type="ECO:0000313" key="8">
    <source>
        <dbReference type="EMBL" id="TPX62295.1"/>
    </source>
</evidence>
<keyword evidence="9" id="KW-1185">Reference proteome</keyword>
<evidence type="ECO:0000256" key="2">
    <source>
        <dbReference type="ARBA" id="ARBA00009950"/>
    </source>
</evidence>
<dbReference type="GO" id="GO:0006624">
    <property type="term" value="P:vacuolar protein processing"/>
    <property type="evidence" value="ECO:0007669"/>
    <property type="project" value="TreeGrafter"/>
</dbReference>
<name>A0A507EFU6_9FUNG</name>
<evidence type="ECO:0000256" key="4">
    <source>
        <dbReference type="ARBA" id="ARBA00022824"/>
    </source>
</evidence>
<evidence type="ECO:0000313" key="9">
    <source>
        <dbReference type="Proteomes" id="UP000318582"/>
    </source>
</evidence>
<keyword evidence="6 7" id="KW-0472">Membrane</keyword>
<accession>A0A507EFU6</accession>
<dbReference type="AlphaFoldDB" id="A0A507EFU6"/>